<dbReference type="Pfam" id="PF13546">
    <property type="entry name" value="DDE_5"/>
    <property type="match status" value="1"/>
</dbReference>
<reference evidence="4" key="1">
    <citation type="submission" date="2020-10" db="EMBL/GenBank/DDBJ databases">
        <title>Sequencing the genomes of 1000 actinobacteria strains.</title>
        <authorList>
            <person name="Klenk H.-P."/>
        </authorList>
    </citation>
    <scope>NUCLEOTIDE SEQUENCE</scope>
    <source>
        <strain evidence="4">DSM 45354</strain>
    </source>
</reference>
<dbReference type="InterPro" id="IPR039365">
    <property type="entry name" value="IS701-like"/>
</dbReference>
<organism evidence="4 5">
    <name type="scientific">Actinopolymorpha pittospori</name>
    <dbReference type="NCBI Taxonomy" id="648752"/>
    <lineage>
        <taxon>Bacteria</taxon>
        <taxon>Bacillati</taxon>
        <taxon>Actinomycetota</taxon>
        <taxon>Actinomycetes</taxon>
        <taxon>Propionibacteriales</taxon>
        <taxon>Actinopolymorphaceae</taxon>
        <taxon>Actinopolymorpha</taxon>
    </lineage>
</organism>
<proteinExistence type="predicted"/>
<feature type="domain" description="Transposase IS701-like DDE" evidence="2">
    <location>
        <begin position="20"/>
        <end position="292"/>
    </location>
</feature>
<dbReference type="NCBIfam" id="NF033540">
    <property type="entry name" value="transpos_IS701"/>
    <property type="match status" value="1"/>
</dbReference>
<dbReference type="AlphaFoldDB" id="A0A927MSK8"/>
<dbReference type="InterPro" id="IPR012337">
    <property type="entry name" value="RNaseH-like_sf"/>
</dbReference>
<evidence type="ECO:0000259" key="2">
    <source>
        <dbReference type="Pfam" id="PF13546"/>
    </source>
</evidence>
<dbReference type="PANTHER" id="PTHR33627">
    <property type="entry name" value="TRANSPOSASE"/>
    <property type="match status" value="1"/>
</dbReference>
<feature type="region of interest" description="Disordered" evidence="1">
    <location>
        <begin position="238"/>
        <end position="266"/>
    </location>
</feature>
<evidence type="ECO:0000313" key="3">
    <source>
        <dbReference type="EMBL" id="MBE1603188.1"/>
    </source>
</evidence>
<evidence type="ECO:0000256" key="1">
    <source>
        <dbReference type="SAM" id="MobiDB-lite"/>
    </source>
</evidence>
<dbReference type="SUPFAM" id="SSF53098">
    <property type="entry name" value="Ribonuclease H-like"/>
    <property type="match status" value="1"/>
</dbReference>
<dbReference type="InterPro" id="IPR038721">
    <property type="entry name" value="IS701-like_DDE_dom"/>
</dbReference>
<evidence type="ECO:0000313" key="4">
    <source>
        <dbReference type="EMBL" id="MBE1604093.1"/>
    </source>
</evidence>
<feature type="compositionally biased region" description="Basic residues" evidence="1">
    <location>
        <begin position="253"/>
        <end position="262"/>
    </location>
</feature>
<accession>A0A927MSK8</accession>
<gene>
    <name evidence="3" type="ORF">HEB94_000036</name>
    <name evidence="4" type="ORF">HEB94_000941</name>
</gene>
<sequence>MTPDQIAELRPRLGEFAADMLGCLARSDQRATGELYLRGLLTDGRRKSMQPMAERLGVDHQRLQQFVTSSTWDFTAVRRRLSSWAAQAIGPRAYVIDDTGFPKDGPASACVAWQYSGTLGKTANCQIGVSVHAVNDTCSAAVDWRLFCPESWDDKAWDDPEQAEKVRRKRAESKVPDDVRHVEKWRLALDMLDEQTEWGSPRLPVVADAGYGDCTRFRLGVEERGLDYVVALKAGTSAHPGEAEPVRPPRNGGRGRRPKPHYPKPASSLREIAMAAGRDAYQEVAWRQGTRKTKGNPSAAMTSKFAVFVVRPANRDIPRADDGTLPAKLLLVEWPDEANEPTDYWLSNLPADTPIDQLVDLAKIRWRIEHDYRELKTGLGLDHFEGRSWTGWNRHVTLVAIAQAFCTMVRLDPKQDAPA</sequence>
<dbReference type="EMBL" id="JADBEM010000001">
    <property type="protein sequence ID" value="MBE1603188.1"/>
    <property type="molecule type" value="Genomic_DNA"/>
</dbReference>
<comment type="caution">
    <text evidence="4">The sequence shown here is derived from an EMBL/GenBank/DDBJ whole genome shotgun (WGS) entry which is preliminary data.</text>
</comment>
<dbReference type="PANTHER" id="PTHR33627:SF1">
    <property type="entry name" value="TRANSPOSASE"/>
    <property type="match status" value="1"/>
</dbReference>
<protein>
    <submittedName>
        <fullName evidence="4">SRSO17 transposase</fullName>
    </submittedName>
</protein>
<evidence type="ECO:0000313" key="5">
    <source>
        <dbReference type="Proteomes" id="UP000638648"/>
    </source>
</evidence>
<name>A0A927MSK8_9ACTN</name>
<dbReference type="Proteomes" id="UP000638648">
    <property type="component" value="Unassembled WGS sequence"/>
</dbReference>
<keyword evidence="5" id="KW-1185">Reference proteome</keyword>
<dbReference type="RefSeq" id="WP_192748072.1">
    <property type="nucleotide sequence ID" value="NZ_JADBEM010000001.1"/>
</dbReference>
<dbReference type="EMBL" id="JADBEM010000001">
    <property type="protein sequence ID" value="MBE1604093.1"/>
    <property type="molecule type" value="Genomic_DNA"/>
</dbReference>